<dbReference type="PANTHER" id="PTHR42759">
    <property type="entry name" value="MOXR FAMILY PROTEIN"/>
    <property type="match status" value="1"/>
</dbReference>
<dbReference type="Proteomes" id="UP001194729">
    <property type="component" value="Unassembled WGS sequence"/>
</dbReference>
<dbReference type="InterPro" id="IPR027417">
    <property type="entry name" value="P-loop_NTPase"/>
</dbReference>
<dbReference type="EMBL" id="JADKYU010000457">
    <property type="protein sequence ID" value="MBF4984428.1"/>
    <property type="molecule type" value="Genomic_DNA"/>
</dbReference>
<gene>
    <name evidence="4" type="ORF">FNJ87_08850</name>
</gene>
<dbReference type="Pfam" id="PF17863">
    <property type="entry name" value="AAA_lid_2"/>
    <property type="match status" value="1"/>
</dbReference>
<feature type="domain" description="ATPase AAA-3" evidence="2">
    <location>
        <begin position="108"/>
        <end position="238"/>
    </location>
</feature>
<dbReference type="PIRSF" id="PIRSF002849">
    <property type="entry name" value="AAA_ATPase_chaperone_MoxR_prd"/>
    <property type="match status" value="1"/>
</dbReference>
<dbReference type="Pfam" id="PF07726">
    <property type="entry name" value="AAA_3"/>
    <property type="match status" value="1"/>
</dbReference>
<organism evidence="4 5">
    <name type="scientific">Nonlabens mediterrranea</name>
    <dbReference type="NCBI Taxonomy" id="1419947"/>
    <lineage>
        <taxon>Bacteria</taxon>
        <taxon>Pseudomonadati</taxon>
        <taxon>Bacteroidota</taxon>
        <taxon>Flavobacteriia</taxon>
        <taxon>Flavobacteriales</taxon>
        <taxon>Flavobacteriaceae</taxon>
        <taxon>Nonlabens</taxon>
    </lineage>
</organism>
<evidence type="ECO:0000313" key="4">
    <source>
        <dbReference type="EMBL" id="MBF4984428.1"/>
    </source>
</evidence>
<dbReference type="Gene3D" id="3.40.50.300">
    <property type="entry name" value="P-loop containing nucleotide triphosphate hydrolases"/>
    <property type="match status" value="1"/>
</dbReference>
<dbReference type="SUPFAM" id="SSF52540">
    <property type="entry name" value="P-loop containing nucleoside triphosphate hydrolases"/>
    <property type="match status" value="1"/>
</dbReference>
<dbReference type="InterPro" id="IPR011703">
    <property type="entry name" value="ATPase_AAA-3"/>
</dbReference>
<evidence type="ECO:0000313" key="5">
    <source>
        <dbReference type="Proteomes" id="UP001194729"/>
    </source>
</evidence>
<dbReference type="InterPro" id="IPR050764">
    <property type="entry name" value="CbbQ/NirQ/NorQ/GpvN"/>
</dbReference>
<protein>
    <submittedName>
        <fullName evidence="4">MoxR family ATPase</fullName>
    </submittedName>
</protein>
<sequence>MEENKDQLQPQDNQSQSDQDSSSQPVHEAAQEQFVQSPTSETESSEFVSDHAQSDEHIQTDGLAFKNRLDLTELSAAVVKIKEQLGKVIVGQEEMIDLLIVSILANGHSLIEGVPGVAKTVTAKLLAKTMQIGFSRIQFTPDLMPSDILGTSVFSMKNNEFEFKAGPIFSNIILIDEINRAPAKTQAALFEAMAERQVTIDGHEYNLDAPFLVFATQNPVEQEGTYRLPEAQLDRFLFKINVDYPNLDEEIKILEGNHARKNEDPETLIEGVLTAASIKKYQTIIKDIIIEDNLIKYIAEIVLNTRNNANLYLGASPRASIAIMNGSKAYAALMGRDFVTPDDIKYIAKSVMRHRIILTPEREMEGFTADRAVAQILETIEIPR</sequence>
<feature type="domain" description="ChlI/MoxR AAA lid" evidence="3">
    <location>
        <begin position="304"/>
        <end position="374"/>
    </location>
</feature>
<evidence type="ECO:0000259" key="3">
    <source>
        <dbReference type="Pfam" id="PF17863"/>
    </source>
</evidence>
<evidence type="ECO:0000259" key="2">
    <source>
        <dbReference type="Pfam" id="PF07726"/>
    </source>
</evidence>
<dbReference type="InterPro" id="IPR041628">
    <property type="entry name" value="ChlI/MoxR_AAA_lid"/>
</dbReference>
<feature type="compositionally biased region" description="Low complexity" evidence="1">
    <location>
        <begin position="7"/>
        <end position="24"/>
    </location>
</feature>
<dbReference type="PANTHER" id="PTHR42759:SF1">
    <property type="entry name" value="MAGNESIUM-CHELATASE SUBUNIT CHLD"/>
    <property type="match status" value="1"/>
</dbReference>
<evidence type="ECO:0000256" key="1">
    <source>
        <dbReference type="SAM" id="MobiDB-lite"/>
    </source>
</evidence>
<comment type="caution">
    <text evidence="4">The sequence shown here is derived from an EMBL/GenBank/DDBJ whole genome shotgun (WGS) entry which is preliminary data.</text>
</comment>
<name>A0ABS0A6I9_9FLAO</name>
<dbReference type="Gene3D" id="1.10.8.80">
    <property type="entry name" value="Magnesium chelatase subunit I, C-Terminal domain"/>
    <property type="match status" value="1"/>
</dbReference>
<keyword evidence="5" id="KW-1185">Reference proteome</keyword>
<proteinExistence type="predicted"/>
<accession>A0ABS0A6I9</accession>
<dbReference type="CDD" id="cd00009">
    <property type="entry name" value="AAA"/>
    <property type="match status" value="1"/>
</dbReference>
<feature type="compositionally biased region" description="Polar residues" evidence="1">
    <location>
        <begin position="33"/>
        <end position="47"/>
    </location>
</feature>
<reference evidence="4 5" key="1">
    <citation type="submission" date="2020-11" db="EMBL/GenBank/DDBJ databases">
        <title>P. mediterranea TC4 genome.</title>
        <authorList>
            <person name="Molmeret M."/>
        </authorList>
    </citation>
    <scope>NUCLEOTIDE SEQUENCE [LARGE SCALE GENOMIC DNA]</scope>
    <source>
        <strain evidence="4 5">TC4</strain>
    </source>
</reference>
<feature type="region of interest" description="Disordered" evidence="1">
    <location>
        <begin position="1"/>
        <end position="53"/>
    </location>
</feature>